<evidence type="ECO:0000256" key="4">
    <source>
        <dbReference type="ARBA" id="ARBA00022771"/>
    </source>
</evidence>
<comment type="catalytic activity">
    <reaction evidence="10 12">
        <text>O-phospho-L-threonyl-[protein] + H2O = L-threonyl-[protein] + phosphate</text>
        <dbReference type="Rhea" id="RHEA:47004"/>
        <dbReference type="Rhea" id="RHEA-COMP:11060"/>
        <dbReference type="Rhea" id="RHEA-COMP:11605"/>
        <dbReference type="ChEBI" id="CHEBI:15377"/>
        <dbReference type="ChEBI" id="CHEBI:30013"/>
        <dbReference type="ChEBI" id="CHEBI:43474"/>
        <dbReference type="ChEBI" id="CHEBI:61977"/>
        <dbReference type="EC" id="3.1.3.16"/>
    </reaction>
</comment>
<dbReference type="RefSeq" id="XP_014655959.1">
    <property type="nucleotide sequence ID" value="XM_014800473.1"/>
</dbReference>
<dbReference type="PANTHER" id="PTHR14732">
    <property type="entry name" value="RNA POLYMERASE II SUBUNIT B1 CTD PHOSPHATASE RPAP2-RELATED"/>
    <property type="match status" value="1"/>
</dbReference>
<dbReference type="GO" id="GO:0005737">
    <property type="term" value="C:cytoplasm"/>
    <property type="evidence" value="ECO:0007669"/>
    <property type="project" value="TreeGrafter"/>
</dbReference>
<sequence>MAKAIQPSAAAEAEPGSSRRKAPVDANRIPGSAASMHVQERTQRASTSTPASRVASPSQAAASVLRSKGAIAAMQPFLDSSTTAASPIEPTDIQLLTTSILSNQERQRVILFYQEKLIHSEPTLSELKQSLLFLSSASWGQILEERNLAHKCSYPPCPNGAPAAAGPGGRGKFRIDLRSKSVKALEDRDLGEPGHTFDELRDLFCSRTCYARSEWILRWVLSDKEIGLRDEPAKGDSKGTAVLGGKWQKLTAHTGGYEELELLEDLEAQHGLDLDAPDEAVEALDQPSPDAEPSTPRQPARSTGHTMEEVDKALGGLNIIERGKSDGAVERTPSKPATSAPATSTATAKTVPSRTAYTVDVPNTVGTRFTPTSAAPSAQDEEDEMDAREREMGRILRFASLATGSRPRPRNTTLRIDLSSSSPTSAQPSAADDEPMDPPDDPSKAAERAEIARIMDQALAVRHDQREQGLLD</sequence>
<gene>
    <name evidence="13" type="ORF">PAN0_010d4018</name>
</gene>
<comment type="catalytic activity">
    <reaction evidence="9 12">
        <text>O-phospho-L-seryl-[protein] + H2O = L-seryl-[protein] + phosphate</text>
        <dbReference type="Rhea" id="RHEA:20629"/>
        <dbReference type="Rhea" id="RHEA-COMP:9863"/>
        <dbReference type="Rhea" id="RHEA-COMP:11604"/>
        <dbReference type="ChEBI" id="CHEBI:15377"/>
        <dbReference type="ChEBI" id="CHEBI:29999"/>
        <dbReference type="ChEBI" id="CHEBI:43474"/>
        <dbReference type="ChEBI" id="CHEBI:83421"/>
        <dbReference type="EC" id="3.1.3.16"/>
    </reaction>
</comment>
<name>A0A081CGK1_PSEA2</name>
<evidence type="ECO:0000256" key="10">
    <source>
        <dbReference type="ARBA" id="ARBA00048336"/>
    </source>
</evidence>
<dbReference type="InterPro" id="IPR007308">
    <property type="entry name" value="Rtr1/RPAP2_dom"/>
</dbReference>
<organism evidence="13 14">
    <name type="scientific">Pseudozyma antarctica</name>
    <name type="common">Yeast</name>
    <name type="synonym">Candida antarctica</name>
    <dbReference type="NCBI Taxonomy" id="84753"/>
    <lineage>
        <taxon>Eukaryota</taxon>
        <taxon>Fungi</taxon>
        <taxon>Dikarya</taxon>
        <taxon>Basidiomycota</taxon>
        <taxon>Ustilaginomycotina</taxon>
        <taxon>Ustilaginomycetes</taxon>
        <taxon>Ustilaginales</taxon>
        <taxon>Ustilaginaceae</taxon>
        <taxon>Moesziomyces</taxon>
    </lineage>
</organism>
<evidence type="ECO:0000256" key="2">
    <source>
        <dbReference type="ARBA" id="ARBA00005676"/>
    </source>
</evidence>
<comment type="similarity">
    <text evidence="2 11 12">Belongs to the RPAP2 family.</text>
</comment>
<dbReference type="EC" id="3.1.3.16" evidence="12"/>
<dbReference type="GeneID" id="26304917"/>
<dbReference type="OrthoDB" id="2554538at2759"/>
<dbReference type="InterPro" id="IPR038534">
    <property type="entry name" value="Rtr1/RPAP2_sf"/>
</dbReference>
<keyword evidence="5 12" id="KW-0378">Hydrolase</keyword>
<comment type="function">
    <text evidence="12">Putative RNA polymerase II subunit B1 C-terminal domain (CTD) phosphatase involved in RNA polymerase II transcription regulation.</text>
</comment>
<dbReference type="AlphaFoldDB" id="A0A081CGK1"/>
<keyword evidence="4 12" id="KW-0863">Zinc-finger</keyword>
<protein>
    <recommendedName>
        <fullName evidence="12">RNA polymerase II subunit B1 CTD phosphatase RPAP2 homolog</fullName>
        <ecNumber evidence="12">3.1.3.16</ecNumber>
    </recommendedName>
</protein>
<keyword evidence="3 12" id="KW-0479">Metal-binding</keyword>
<dbReference type="EMBL" id="DF830077">
    <property type="protein sequence ID" value="GAK65797.1"/>
    <property type="molecule type" value="Genomic_DNA"/>
</dbReference>
<dbReference type="GO" id="GO:0043175">
    <property type="term" value="F:RNA polymerase core enzyme binding"/>
    <property type="evidence" value="ECO:0007669"/>
    <property type="project" value="UniProtKB-UniRule"/>
</dbReference>
<evidence type="ECO:0000256" key="5">
    <source>
        <dbReference type="ARBA" id="ARBA00022801"/>
    </source>
</evidence>
<keyword evidence="8 12" id="KW-0539">Nucleus</keyword>
<dbReference type="InterPro" id="IPR039693">
    <property type="entry name" value="Rtr1/RPAP2"/>
</dbReference>
<evidence type="ECO:0000256" key="9">
    <source>
        <dbReference type="ARBA" id="ARBA00047761"/>
    </source>
</evidence>
<evidence type="ECO:0000256" key="3">
    <source>
        <dbReference type="ARBA" id="ARBA00022723"/>
    </source>
</evidence>
<keyword evidence="14" id="KW-1185">Reference proteome</keyword>
<evidence type="ECO:0000313" key="13">
    <source>
        <dbReference type="EMBL" id="GAK65797.1"/>
    </source>
</evidence>
<dbReference type="GO" id="GO:0008270">
    <property type="term" value="F:zinc ion binding"/>
    <property type="evidence" value="ECO:0007669"/>
    <property type="project" value="UniProtKB-KW"/>
</dbReference>
<evidence type="ECO:0000256" key="12">
    <source>
        <dbReference type="RuleBase" id="RU367080"/>
    </source>
</evidence>
<dbReference type="Proteomes" id="UP000053758">
    <property type="component" value="Unassembled WGS sequence"/>
</dbReference>
<dbReference type="Gene3D" id="1.25.40.820">
    <property type="match status" value="1"/>
</dbReference>
<comment type="subcellular location">
    <subcellularLocation>
        <location evidence="1 12">Nucleus</location>
    </subcellularLocation>
</comment>
<dbReference type="Pfam" id="PF04181">
    <property type="entry name" value="RPAP2_Rtr1"/>
    <property type="match status" value="1"/>
</dbReference>
<keyword evidence="7 12" id="KW-0904">Protein phosphatase</keyword>
<evidence type="ECO:0000313" key="14">
    <source>
        <dbReference type="Proteomes" id="UP000053758"/>
    </source>
</evidence>
<dbReference type="PROSITE" id="PS51479">
    <property type="entry name" value="ZF_RTR1"/>
    <property type="match status" value="1"/>
</dbReference>
<accession>A0A081CGK1</accession>
<evidence type="ECO:0000256" key="8">
    <source>
        <dbReference type="ARBA" id="ARBA00023242"/>
    </source>
</evidence>
<dbReference type="GO" id="GO:0008420">
    <property type="term" value="F:RNA polymerase II CTD heptapeptide repeat phosphatase activity"/>
    <property type="evidence" value="ECO:0007669"/>
    <property type="project" value="UniProtKB-UniRule"/>
</dbReference>
<proteinExistence type="inferred from homology"/>
<reference evidence="14" key="1">
    <citation type="journal article" date="2014" name="Genome Announc.">
        <title>Draft Genome Sequence of the Yeast Pseudozyma antarctica Type Strain JCM10317, a Producer of the Glycolipid Biosurfactants, Mannosylerythritol Lipids.</title>
        <authorList>
            <person name="Saika A."/>
            <person name="Koike H."/>
            <person name="Hori T."/>
            <person name="Fukuoka T."/>
            <person name="Sato S."/>
            <person name="Habe H."/>
            <person name="Kitamoto D."/>
            <person name="Morita T."/>
        </authorList>
    </citation>
    <scope>NUCLEOTIDE SEQUENCE [LARGE SCALE GENOMIC DNA]</scope>
    <source>
        <strain evidence="14">JCM 10317</strain>
    </source>
</reference>
<evidence type="ECO:0000256" key="7">
    <source>
        <dbReference type="ARBA" id="ARBA00022912"/>
    </source>
</evidence>
<evidence type="ECO:0000256" key="6">
    <source>
        <dbReference type="ARBA" id="ARBA00022833"/>
    </source>
</evidence>
<dbReference type="PANTHER" id="PTHR14732:SF0">
    <property type="entry name" value="RNA POLYMERASE II SUBUNIT B1 CTD PHOSPHATASE RPAP2-RELATED"/>
    <property type="match status" value="1"/>
</dbReference>
<keyword evidence="6 12" id="KW-0862">Zinc</keyword>
<dbReference type="HOGENOM" id="CLU_580209_0_0_1"/>
<evidence type="ECO:0000256" key="1">
    <source>
        <dbReference type="ARBA" id="ARBA00004123"/>
    </source>
</evidence>
<dbReference type="GO" id="GO:0005634">
    <property type="term" value="C:nucleus"/>
    <property type="evidence" value="ECO:0007669"/>
    <property type="project" value="UniProtKB-SubCell"/>
</dbReference>
<evidence type="ECO:0000256" key="11">
    <source>
        <dbReference type="PROSITE-ProRule" id="PRU00812"/>
    </source>
</evidence>